<protein>
    <recommendedName>
        <fullName evidence="7">Major facilitator superfamily (MFS) profile domain-containing protein</fullName>
    </recommendedName>
</protein>
<dbReference type="SUPFAM" id="SSF103473">
    <property type="entry name" value="MFS general substrate transporter"/>
    <property type="match status" value="1"/>
</dbReference>
<dbReference type="PANTHER" id="PTHR23501">
    <property type="entry name" value="MAJOR FACILITATOR SUPERFAMILY"/>
    <property type="match status" value="1"/>
</dbReference>
<feature type="domain" description="Major facilitator superfamily (MFS) profile" evidence="7">
    <location>
        <begin position="36"/>
        <end position="520"/>
    </location>
</feature>
<dbReference type="InterPro" id="IPR036259">
    <property type="entry name" value="MFS_trans_sf"/>
</dbReference>
<dbReference type="InterPro" id="IPR020846">
    <property type="entry name" value="MFS_dom"/>
</dbReference>
<feature type="compositionally biased region" description="Polar residues" evidence="5">
    <location>
        <begin position="1"/>
        <end position="23"/>
    </location>
</feature>
<feature type="transmembrane region" description="Helical" evidence="6">
    <location>
        <begin position="229"/>
        <end position="248"/>
    </location>
</feature>
<keyword evidence="4 6" id="KW-0472">Membrane</keyword>
<comment type="subcellular location">
    <subcellularLocation>
        <location evidence="1">Membrane</location>
        <topology evidence="1">Multi-pass membrane protein</topology>
    </subcellularLocation>
</comment>
<feature type="transmembrane region" description="Helical" evidence="6">
    <location>
        <begin position="254"/>
        <end position="274"/>
    </location>
</feature>
<dbReference type="Gene3D" id="1.20.1250.20">
    <property type="entry name" value="MFS general substrate transporter like domains"/>
    <property type="match status" value="1"/>
</dbReference>
<sequence>MSSSTIPLENSSQGIPRGTSGNSVDPPKRDWRFWVIFTSIALSLFISALELSAVSTALPIIVQDLNGSDFVWIGSAYALSATAFVPLSGGLAQIFGRRPVMLGSLLFFALGSALCGAASSMNFLIAGRTVQGVGGGGIASLTQIILSDLVPLRERGVFNGFIGIAWAIASGTGPIIGGSLAQAGQWRWLFYLNIPVCGVAATFVVVFLRLRTPSGTLREKLNRMDWVGNFFLIAATTSCVIALTWSGIQFSWASAQVLVPFIIGLCGLVGFLVYEAIVPKHPVVPFVLMSTITGLSGFLQTFLMPIVLLALVYFIPVYFQGCKDASPVASGVDTFGIAFSLAPSGIIAGISVATTKQYRPQLWLSWALVMIGCGLLSTLHADSPRANAIGYQIIVGAGLGILSTTTYFPVLAPLHVSSNAAALATFTFLRNFAQVWGVTIGGTILQNQLTNRLPPQFIASFPQGTAIAYSIIPQIRSLQEPLKGQVRVAFAESLRVVWQVLIGIGAIGLLVSLGMKHLPLHTSVDRDWGMETRKPESTELFVHTTETKDPKM</sequence>
<feature type="transmembrane region" description="Helical" evidence="6">
    <location>
        <begin position="104"/>
        <end position="126"/>
    </location>
</feature>
<feature type="transmembrane region" description="Helical" evidence="6">
    <location>
        <begin position="132"/>
        <end position="150"/>
    </location>
</feature>
<keyword evidence="2 6" id="KW-0812">Transmembrane</keyword>
<feature type="transmembrane region" description="Helical" evidence="6">
    <location>
        <begin position="496"/>
        <end position="515"/>
    </location>
</feature>
<dbReference type="PROSITE" id="PS50850">
    <property type="entry name" value="MFS"/>
    <property type="match status" value="1"/>
</dbReference>
<feature type="transmembrane region" description="Helical" evidence="6">
    <location>
        <begin position="33"/>
        <end position="58"/>
    </location>
</feature>
<dbReference type="Proteomes" id="UP001556367">
    <property type="component" value="Unassembled WGS sequence"/>
</dbReference>
<feature type="transmembrane region" description="Helical" evidence="6">
    <location>
        <begin position="70"/>
        <end position="92"/>
    </location>
</feature>
<feature type="transmembrane region" description="Helical" evidence="6">
    <location>
        <begin position="335"/>
        <end position="355"/>
    </location>
</feature>
<dbReference type="EMBL" id="JASNQZ010000008">
    <property type="protein sequence ID" value="KAL0954049.1"/>
    <property type="molecule type" value="Genomic_DNA"/>
</dbReference>
<accession>A0ABR3JEB0</accession>
<dbReference type="PANTHER" id="PTHR23501:SF102">
    <property type="entry name" value="DRUG TRANSPORTER, PUTATIVE (AFU_ORTHOLOGUE AFUA_3G08530)-RELATED"/>
    <property type="match status" value="1"/>
</dbReference>
<keyword evidence="9" id="KW-1185">Reference proteome</keyword>
<feature type="region of interest" description="Disordered" evidence="5">
    <location>
        <begin position="1"/>
        <end position="24"/>
    </location>
</feature>
<dbReference type="InterPro" id="IPR011701">
    <property type="entry name" value="MFS"/>
</dbReference>
<organism evidence="8 9">
    <name type="scientific">Hohenbuehelia grisea</name>
    <dbReference type="NCBI Taxonomy" id="104357"/>
    <lineage>
        <taxon>Eukaryota</taxon>
        <taxon>Fungi</taxon>
        <taxon>Dikarya</taxon>
        <taxon>Basidiomycota</taxon>
        <taxon>Agaricomycotina</taxon>
        <taxon>Agaricomycetes</taxon>
        <taxon>Agaricomycetidae</taxon>
        <taxon>Agaricales</taxon>
        <taxon>Pleurotineae</taxon>
        <taxon>Pleurotaceae</taxon>
        <taxon>Hohenbuehelia</taxon>
    </lineage>
</organism>
<feature type="transmembrane region" description="Helical" evidence="6">
    <location>
        <begin position="362"/>
        <end position="381"/>
    </location>
</feature>
<evidence type="ECO:0000313" key="9">
    <source>
        <dbReference type="Proteomes" id="UP001556367"/>
    </source>
</evidence>
<proteinExistence type="predicted"/>
<dbReference type="PRINTS" id="PR01036">
    <property type="entry name" value="TCRTETB"/>
</dbReference>
<feature type="transmembrane region" description="Helical" evidence="6">
    <location>
        <begin position="393"/>
        <end position="414"/>
    </location>
</feature>
<evidence type="ECO:0000256" key="4">
    <source>
        <dbReference type="ARBA" id="ARBA00023136"/>
    </source>
</evidence>
<evidence type="ECO:0000259" key="7">
    <source>
        <dbReference type="PROSITE" id="PS50850"/>
    </source>
</evidence>
<dbReference type="Pfam" id="PF07690">
    <property type="entry name" value="MFS_1"/>
    <property type="match status" value="1"/>
</dbReference>
<feature type="transmembrane region" description="Helical" evidence="6">
    <location>
        <begin position="188"/>
        <end position="208"/>
    </location>
</feature>
<feature type="transmembrane region" description="Helical" evidence="6">
    <location>
        <begin position="286"/>
        <end position="315"/>
    </location>
</feature>
<comment type="caution">
    <text evidence="8">The sequence shown here is derived from an EMBL/GenBank/DDBJ whole genome shotgun (WGS) entry which is preliminary data.</text>
</comment>
<gene>
    <name evidence="8" type="ORF">HGRIS_005201</name>
</gene>
<evidence type="ECO:0000256" key="2">
    <source>
        <dbReference type="ARBA" id="ARBA00022692"/>
    </source>
</evidence>
<name>A0ABR3JEB0_9AGAR</name>
<reference evidence="9" key="1">
    <citation type="submission" date="2024-06" db="EMBL/GenBank/DDBJ databases">
        <title>Multi-omics analyses provide insights into the biosynthesis of the anticancer antibiotic pleurotin in Hohenbuehelia grisea.</title>
        <authorList>
            <person name="Weaver J.A."/>
            <person name="Alberti F."/>
        </authorList>
    </citation>
    <scope>NUCLEOTIDE SEQUENCE [LARGE SCALE GENOMIC DNA]</scope>
    <source>
        <strain evidence="9">T-177</strain>
    </source>
</reference>
<evidence type="ECO:0000313" key="8">
    <source>
        <dbReference type="EMBL" id="KAL0954049.1"/>
    </source>
</evidence>
<evidence type="ECO:0000256" key="3">
    <source>
        <dbReference type="ARBA" id="ARBA00022989"/>
    </source>
</evidence>
<feature type="transmembrane region" description="Helical" evidence="6">
    <location>
        <begin position="157"/>
        <end position="176"/>
    </location>
</feature>
<evidence type="ECO:0000256" key="1">
    <source>
        <dbReference type="ARBA" id="ARBA00004141"/>
    </source>
</evidence>
<keyword evidence="3 6" id="KW-1133">Transmembrane helix</keyword>
<evidence type="ECO:0000256" key="5">
    <source>
        <dbReference type="SAM" id="MobiDB-lite"/>
    </source>
</evidence>
<evidence type="ECO:0000256" key="6">
    <source>
        <dbReference type="SAM" id="Phobius"/>
    </source>
</evidence>